<dbReference type="EMBL" id="JACGWN010000013">
    <property type="protein sequence ID" value="KAL0411181.1"/>
    <property type="molecule type" value="Genomic_DNA"/>
</dbReference>
<name>A0AAW2U626_9LAMI</name>
<gene>
    <name evidence="2" type="ORF">Slati_3707800</name>
</gene>
<dbReference type="PANTHER" id="PTHR48258">
    <property type="entry name" value="DUF4218 DOMAIN-CONTAINING PROTEIN-RELATED"/>
    <property type="match status" value="1"/>
</dbReference>
<reference evidence="2" key="2">
    <citation type="journal article" date="2024" name="Plant">
        <title>Genomic evolution and insights into agronomic trait innovations of Sesamum species.</title>
        <authorList>
            <person name="Miao H."/>
            <person name="Wang L."/>
            <person name="Qu L."/>
            <person name="Liu H."/>
            <person name="Sun Y."/>
            <person name="Le M."/>
            <person name="Wang Q."/>
            <person name="Wei S."/>
            <person name="Zheng Y."/>
            <person name="Lin W."/>
            <person name="Duan Y."/>
            <person name="Cao H."/>
            <person name="Xiong S."/>
            <person name="Wang X."/>
            <person name="Wei L."/>
            <person name="Li C."/>
            <person name="Ma Q."/>
            <person name="Ju M."/>
            <person name="Zhao R."/>
            <person name="Li G."/>
            <person name="Mu C."/>
            <person name="Tian Q."/>
            <person name="Mei H."/>
            <person name="Zhang T."/>
            <person name="Gao T."/>
            <person name="Zhang H."/>
        </authorList>
    </citation>
    <scope>NUCLEOTIDE SEQUENCE</scope>
    <source>
        <strain evidence="2">KEN1</strain>
    </source>
</reference>
<dbReference type="InterPro" id="IPR025312">
    <property type="entry name" value="DUF4216"/>
</dbReference>
<reference evidence="2" key="1">
    <citation type="submission" date="2020-06" db="EMBL/GenBank/DDBJ databases">
        <authorList>
            <person name="Li T."/>
            <person name="Hu X."/>
            <person name="Zhang T."/>
            <person name="Song X."/>
            <person name="Zhang H."/>
            <person name="Dai N."/>
            <person name="Sheng W."/>
            <person name="Hou X."/>
            <person name="Wei L."/>
        </authorList>
    </citation>
    <scope>NUCLEOTIDE SEQUENCE</scope>
    <source>
        <strain evidence="2">KEN1</strain>
        <tissue evidence="2">Leaf</tissue>
    </source>
</reference>
<proteinExistence type="predicted"/>
<dbReference type="AlphaFoldDB" id="A0AAW2U626"/>
<protein>
    <recommendedName>
        <fullName evidence="1">DUF4216 domain-containing protein</fullName>
    </recommendedName>
</protein>
<accession>A0AAW2U626</accession>
<sequence>MVSAFCTIQVKSDLNYKYNDLLKLHCWVPTDKVTIFPCYFVNDYNFQTERYSIGKSTINCAMCVKSSSYTNTNIDFYGILKEIIQLDYPLISNMQIALFKCRWVDPMRGMKVHPRYQLVDVNYKKVDHKNEPFILTQQSVQVYYTQYLSIKRDKVDWMAVCKIKARRVIDDSRWTEVAFQEDETIPTPQVVPDNHNYELHDLMVYNYSLSFLSQTNKEQVHPILLNVNLITNLTKTALTRITRLKKTTIMIETSVFL</sequence>
<dbReference type="PANTHER" id="PTHR48258:SF4">
    <property type="entry name" value="DUF4216 DOMAIN-CONTAINING PROTEIN"/>
    <property type="match status" value="1"/>
</dbReference>
<feature type="domain" description="DUF4216" evidence="1">
    <location>
        <begin position="84"/>
        <end position="160"/>
    </location>
</feature>
<evidence type="ECO:0000259" key="1">
    <source>
        <dbReference type="Pfam" id="PF13952"/>
    </source>
</evidence>
<comment type="caution">
    <text evidence="2">The sequence shown here is derived from an EMBL/GenBank/DDBJ whole genome shotgun (WGS) entry which is preliminary data.</text>
</comment>
<evidence type="ECO:0000313" key="2">
    <source>
        <dbReference type="EMBL" id="KAL0411181.1"/>
    </source>
</evidence>
<dbReference type="Pfam" id="PF13952">
    <property type="entry name" value="DUF4216"/>
    <property type="match status" value="1"/>
</dbReference>
<organism evidence="2">
    <name type="scientific">Sesamum latifolium</name>
    <dbReference type="NCBI Taxonomy" id="2727402"/>
    <lineage>
        <taxon>Eukaryota</taxon>
        <taxon>Viridiplantae</taxon>
        <taxon>Streptophyta</taxon>
        <taxon>Embryophyta</taxon>
        <taxon>Tracheophyta</taxon>
        <taxon>Spermatophyta</taxon>
        <taxon>Magnoliopsida</taxon>
        <taxon>eudicotyledons</taxon>
        <taxon>Gunneridae</taxon>
        <taxon>Pentapetalae</taxon>
        <taxon>asterids</taxon>
        <taxon>lamiids</taxon>
        <taxon>Lamiales</taxon>
        <taxon>Pedaliaceae</taxon>
        <taxon>Sesamum</taxon>
    </lineage>
</organism>